<dbReference type="Gene3D" id="1.10.1740.10">
    <property type="match status" value="1"/>
</dbReference>
<dbReference type="InterPro" id="IPR036388">
    <property type="entry name" value="WH-like_DNA-bd_sf"/>
</dbReference>
<keyword evidence="9" id="KW-1185">Reference proteome</keyword>
<evidence type="ECO:0000256" key="3">
    <source>
        <dbReference type="ARBA" id="ARBA00023082"/>
    </source>
</evidence>
<reference evidence="8" key="1">
    <citation type="submission" date="2024-02" db="EMBL/GenBank/DDBJ databases">
        <title>Genome sequences of strain Gemmobacter sp. JM10B15.</title>
        <authorList>
            <person name="Zhang M."/>
        </authorList>
    </citation>
    <scope>NUCLEOTIDE SEQUENCE</scope>
    <source>
        <strain evidence="8">JM10B15</strain>
    </source>
</reference>
<dbReference type="RefSeq" id="WP_335422594.1">
    <property type="nucleotide sequence ID" value="NZ_JBALHR010000005.1"/>
</dbReference>
<dbReference type="InterPro" id="IPR013249">
    <property type="entry name" value="RNA_pol_sigma70_r4_t2"/>
</dbReference>
<sequence length="185" mass="21185">MTDATRLEDLLIRVAGGDRAAIAQLYRLMEQPLYRFVHSRLNDPHQSADIVHDVFLDVWRNAHRFEGRSAARTWIFGIAWRKVMDVYRAARRVDVTDDLTETEDDSPDALTCIAAAEDQARVRHCLSTLKPDHRSALQLAFYEDLGYREIAEVMAVPEGTVKTRVFHAKKLMLHCLSQLGRRPGQ</sequence>
<evidence type="ECO:0000256" key="4">
    <source>
        <dbReference type="ARBA" id="ARBA00023125"/>
    </source>
</evidence>
<dbReference type="Pfam" id="PF08281">
    <property type="entry name" value="Sigma70_r4_2"/>
    <property type="match status" value="1"/>
</dbReference>
<dbReference type="SUPFAM" id="SSF88946">
    <property type="entry name" value="Sigma2 domain of RNA polymerase sigma factors"/>
    <property type="match status" value="1"/>
</dbReference>
<proteinExistence type="inferred from homology"/>
<name>A0ABU8BV18_9RHOB</name>
<feature type="domain" description="RNA polymerase sigma-70 region 2" evidence="6">
    <location>
        <begin position="25"/>
        <end position="92"/>
    </location>
</feature>
<evidence type="ECO:0000259" key="6">
    <source>
        <dbReference type="Pfam" id="PF04542"/>
    </source>
</evidence>
<organism evidence="8 9">
    <name type="scientific">Gemmobacter denitrificans</name>
    <dbReference type="NCBI Taxonomy" id="3123040"/>
    <lineage>
        <taxon>Bacteria</taxon>
        <taxon>Pseudomonadati</taxon>
        <taxon>Pseudomonadota</taxon>
        <taxon>Alphaproteobacteria</taxon>
        <taxon>Rhodobacterales</taxon>
        <taxon>Paracoccaceae</taxon>
        <taxon>Gemmobacter</taxon>
    </lineage>
</organism>
<protein>
    <submittedName>
        <fullName evidence="8">Sigma-70 family RNA polymerase sigma factor</fullName>
    </submittedName>
</protein>
<accession>A0ABU8BV18</accession>
<dbReference type="InterPro" id="IPR039425">
    <property type="entry name" value="RNA_pol_sigma-70-like"/>
</dbReference>
<evidence type="ECO:0000259" key="7">
    <source>
        <dbReference type="Pfam" id="PF08281"/>
    </source>
</evidence>
<feature type="domain" description="RNA polymerase sigma factor 70 region 4 type 2" evidence="7">
    <location>
        <begin position="121"/>
        <end position="172"/>
    </location>
</feature>
<dbReference type="Pfam" id="PF04542">
    <property type="entry name" value="Sigma70_r2"/>
    <property type="match status" value="1"/>
</dbReference>
<comment type="caution">
    <text evidence="8">The sequence shown here is derived from an EMBL/GenBank/DDBJ whole genome shotgun (WGS) entry which is preliminary data.</text>
</comment>
<gene>
    <name evidence="8" type="ORF">V6590_10300</name>
</gene>
<comment type="similarity">
    <text evidence="1">Belongs to the sigma-70 factor family. ECF subfamily.</text>
</comment>
<evidence type="ECO:0000256" key="1">
    <source>
        <dbReference type="ARBA" id="ARBA00010641"/>
    </source>
</evidence>
<evidence type="ECO:0000256" key="2">
    <source>
        <dbReference type="ARBA" id="ARBA00023015"/>
    </source>
</evidence>
<dbReference type="InterPro" id="IPR013324">
    <property type="entry name" value="RNA_pol_sigma_r3/r4-like"/>
</dbReference>
<dbReference type="Proteomes" id="UP001431963">
    <property type="component" value="Unassembled WGS sequence"/>
</dbReference>
<dbReference type="EMBL" id="JBALHR010000005">
    <property type="protein sequence ID" value="MEH7828541.1"/>
    <property type="molecule type" value="Genomic_DNA"/>
</dbReference>
<evidence type="ECO:0000256" key="5">
    <source>
        <dbReference type="ARBA" id="ARBA00023163"/>
    </source>
</evidence>
<keyword evidence="3" id="KW-0731">Sigma factor</keyword>
<dbReference type="Gene3D" id="1.10.10.10">
    <property type="entry name" value="Winged helix-like DNA-binding domain superfamily/Winged helix DNA-binding domain"/>
    <property type="match status" value="1"/>
</dbReference>
<keyword evidence="2" id="KW-0805">Transcription regulation</keyword>
<dbReference type="InterPro" id="IPR013325">
    <property type="entry name" value="RNA_pol_sigma_r2"/>
</dbReference>
<keyword evidence="5" id="KW-0804">Transcription</keyword>
<dbReference type="InterPro" id="IPR014284">
    <property type="entry name" value="RNA_pol_sigma-70_dom"/>
</dbReference>
<dbReference type="InterPro" id="IPR007627">
    <property type="entry name" value="RNA_pol_sigma70_r2"/>
</dbReference>
<dbReference type="PANTHER" id="PTHR43133">
    <property type="entry name" value="RNA POLYMERASE ECF-TYPE SIGMA FACTO"/>
    <property type="match status" value="1"/>
</dbReference>
<dbReference type="NCBIfam" id="TIGR02937">
    <property type="entry name" value="sigma70-ECF"/>
    <property type="match status" value="1"/>
</dbReference>
<dbReference type="CDD" id="cd06171">
    <property type="entry name" value="Sigma70_r4"/>
    <property type="match status" value="1"/>
</dbReference>
<evidence type="ECO:0000313" key="9">
    <source>
        <dbReference type="Proteomes" id="UP001431963"/>
    </source>
</evidence>
<dbReference type="SUPFAM" id="SSF88659">
    <property type="entry name" value="Sigma3 and sigma4 domains of RNA polymerase sigma factors"/>
    <property type="match status" value="1"/>
</dbReference>
<dbReference type="PANTHER" id="PTHR43133:SF8">
    <property type="entry name" value="RNA POLYMERASE SIGMA FACTOR HI_1459-RELATED"/>
    <property type="match status" value="1"/>
</dbReference>
<evidence type="ECO:0000313" key="8">
    <source>
        <dbReference type="EMBL" id="MEH7828541.1"/>
    </source>
</evidence>
<keyword evidence="4" id="KW-0238">DNA-binding</keyword>